<reference evidence="2" key="1">
    <citation type="journal article" date="2019" name="Int. J. Syst. Evol. Microbiol.">
        <title>The Global Catalogue of Microorganisms (GCM) 10K type strain sequencing project: providing services to taxonomists for standard genome sequencing and annotation.</title>
        <authorList>
            <consortium name="The Broad Institute Genomics Platform"/>
            <consortium name="The Broad Institute Genome Sequencing Center for Infectious Disease"/>
            <person name="Wu L."/>
            <person name="Ma J."/>
        </authorList>
    </citation>
    <scope>NUCLEOTIDE SEQUENCE [LARGE SCALE GENOMIC DNA]</scope>
    <source>
        <strain evidence="2">CGMCC 4.7371</strain>
    </source>
</reference>
<dbReference type="InterPro" id="IPR029033">
    <property type="entry name" value="His_PPase_superfam"/>
</dbReference>
<dbReference type="Proteomes" id="UP000655410">
    <property type="component" value="Unassembled WGS sequence"/>
</dbReference>
<sequence length="233" mass="23956">MATVILVRHGRSTANTSGVLAGRTPGVRLDDVGRSQAQAVADRIAAAGPVVLAASPLERCLQTAAPIAEATGLDLTIDEALQEVAYGAWQGRAIKDLLEEPLWKTVQATPSEATFPDGECLGDMAARIAAALRGRDAEVEAAHGAGAVWVAVSHGDPIKAALADALGMEFDHFQRIHVDPGSVSVVRYGSTRPTVLAMNTHAGDLAWLKAPVARPDDAEVGGGAGPAPSPHGS</sequence>
<dbReference type="SMART" id="SM00855">
    <property type="entry name" value="PGAM"/>
    <property type="match status" value="1"/>
</dbReference>
<dbReference type="CDD" id="cd07067">
    <property type="entry name" value="HP_PGM_like"/>
    <property type="match status" value="1"/>
</dbReference>
<gene>
    <name evidence="1" type="ORF">GCM10011584_26690</name>
</gene>
<evidence type="ECO:0000313" key="1">
    <source>
        <dbReference type="EMBL" id="GGO91785.1"/>
    </source>
</evidence>
<dbReference type="Pfam" id="PF00300">
    <property type="entry name" value="His_Phos_1"/>
    <property type="match status" value="1"/>
</dbReference>
<dbReference type="RefSeq" id="WP_188784512.1">
    <property type="nucleotide sequence ID" value="NZ_BMNI01000007.1"/>
</dbReference>
<comment type="caution">
    <text evidence="1">The sequence shown here is derived from an EMBL/GenBank/DDBJ whole genome shotgun (WGS) entry which is preliminary data.</text>
</comment>
<dbReference type="SUPFAM" id="SSF53254">
    <property type="entry name" value="Phosphoglycerate mutase-like"/>
    <property type="match status" value="1"/>
</dbReference>
<dbReference type="InterPro" id="IPR050275">
    <property type="entry name" value="PGM_Phosphatase"/>
</dbReference>
<dbReference type="EMBL" id="BMNI01000007">
    <property type="protein sequence ID" value="GGO91785.1"/>
    <property type="molecule type" value="Genomic_DNA"/>
</dbReference>
<evidence type="ECO:0000313" key="2">
    <source>
        <dbReference type="Proteomes" id="UP000655410"/>
    </source>
</evidence>
<organism evidence="1 2">
    <name type="scientific">Nocardioides phosphati</name>
    <dbReference type="NCBI Taxonomy" id="1867775"/>
    <lineage>
        <taxon>Bacteria</taxon>
        <taxon>Bacillati</taxon>
        <taxon>Actinomycetota</taxon>
        <taxon>Actinomycetes</taxon>
        <taxon>Propionibacteriales</taxon>
        <taxon>Nocardioidaceae</taxon>
        <taxon>Nocardioides</taxon>
    </lineage>
</organism>
<dbReference type="PANTHER" id="PTHR48100:SF2">
    <property type="entry name" value="CONSERVED PROTEIN"/>
    <property type="match status" value="1"/>
</dbReference>
<proteinExistence type="predicted"/>
<dbReference type="InterPro" id="IPR022492">
    <property type="entry name" value="Phosphomutase_MSMEG4193_put"/>
</dbReference>
<protein>
    <submittedName>
        <fullName evidence="1">Phosphoglycerate mutase</fullName>
    </submittedName>
</protein>
<keyword evidence="2" id="KW-1185">Reference proteome</keyword>
<accession>A0ABQ2NEM1</accession>
<dbReference type="InterPro" id="IPR013078">
    <property type="entry name" value="His_Pase_superF_clade-1"/>
</dbReference>
<dbReference type="NCBIfam" id="TIGR03848">
    <property type="entry name" value="MSMEG_4193"/>
    <property type="match status" value="1"/>
</dbReference>
<dbReference type="Gene3D" id="3.40.50.1240">
    <property type="entry name" value="Phosphoglycerate mutase-like"/>
    <property type="match status" value="1"/>
</dbReference>
<dbReference type="PANTHER" id="PTHR48100">
    <property type="entry name" value="BROAD-SPECIFICITY PHOSPHATASE YOR283W-RELATED"/>
    <property type="match status" value="1"/>
</dbReference>
<name>A0ABQ2NEM1_9ACTN</name>